<keyword evidence="4 6" id="KW-1133">Transmembrane helix</keyword>
<gene>
    <name evidence="9" type="ORF">JKP88DRAFT_351370</name>
</gene>
<dbReference type="AlphaFoldDB" id="A0A836C905"/>
<dbReference type="PANTHER" id="PTHR10984">
    <property type="entry name" value="ENDOPLASMIC RETICULUM-GOLGI INTERMEDIATE COMPARTMENT PROTEIN"/>
    <property type="match status" value="1"/>
</dbReference>
<dbReference type="GO" id="GO:0030134">
    <property type="term" value="C:COPII-coated ER to Golgi transport vesicle"/>
    <property type="evidence" value="ECO:0007669"/>
    <property type="project" value="TreeGrafter"/>
</dbReference>
<evidence type="ECO:0000313" key="9">
    <source>
        <dbReference type="EMBL" id="KAG5175856.1"/>
    </source>
</evidence>
<keyword evidence="10" id="KW-1185">Reference proteome</keyword>
<dbReference type="GO" id="GO:0005783">
    <property type="term" value="C:endoplasmic reticulum"/>
    <property type="evidence" value="ECO:0007669"/>
    <property type="project" value="TreeGrafter"/>
</dbReference>
<dbReference type="OrthoDB" id="270930at2759"/>
<dbReference type="InterPro" id="IPR012936">
    <property type="entry name" value="Erv_C"/>
</dbReference>
<evidence type="ECO:0000256" key="5">
    <source>
        <dbReference type="ARBA" id="ARBA00023136"/>
    </source>
</evidence>
<evidence type="ECO:0000256" key="6">
    <source>
        <dbReference type="SAM" id="Phobius"/>
    </source>
</evidence>
<evidence type="ECO:0000256" key="2">
    <source>
        <dbReference type="ARBA" id="ARBA00005648"/>
    </source>
</evidence>
<dbReference type="GO" id="GO:0016020">
    <property type="term" value="C:membrane"/>
    <property type="evidence" value="ECO:0007669"/>
    <property type="project" value="UniProtKB-SubCell"/>
</dbReference>
<protein>
    <submittedName>
        <fullName evidence="9">Endoplasmic reticulum vesicle transporter-domain-containing protein</fullName>
    </submittedName>
</protein>
<comment type="subcellular location">
    <subcellularLocation>
        <location evidence="1">Membrane</location>
        <topology evidence="1">Multi-pass membrane protein</topology>
    </subcellularLocation>
</comment>
<feature type="transmembrane region" description="Helical" evidence="6">
    <location>
        <begin position="385"/>
        <end position="406"/>
    </location>
</feature>
<reference evidence="9" key="1">
    <citation type="submission" date="2021-02" db="EMBL/GenBank/DDBJ databases">
        <title>First Annotated Genome of the Yellow-green Alga Tribonema minus.</title>
        <authorList>
            <person name="Mahan K.M."/>
        </authorList>
    </citation>
    <scope>NUCLEOTIDE SEQUENCE</scope>
    <source>
        <strain evidence="9">UTEX B ZZ1240</strain>
    </source>
</reference>
<dbReference type="Pfam" id="PF07970">
    <property type="entry name" value="COPIIcoated_ERV"/>
    <property type="match status" value="1"/>
</dbReference>
<dbReference type="Proteomes" id="UP000664859">
    <property type="component" value="Unassembled WGS sequence"/>
</dbReference>
<evidence type="ECO:0000256" key="1">
    <source>
        <dbReference type="ARBA" id="ARBA00004141"/>
    </source>
</evidence>
<dbReference type="PANTHER" id="PTHR10984:SF25">
    <property type="entry name" value="ENDOPLASMIC RETICULUM-GOLGI INTERMEDIATE COMPARTMENT PROTEIN 3"/>
    <property type="match status" value="1"/>
</dbReference>
<dbReference type="InterPro" id="IPR045888">
    <property type="entry name" value="Erv"/>
</dbReference>
<proteinExistence type="inferred from homology"/>
<evidence type="ECO:0000313" key="10">
    <source>
        <dbReference type="Proteomes" id="UP000664859"/>
    </source>
</evidence>
<evidence type="ECO:0000259" key="7">
    <source>
        <dbReference type="Pfam" id="PF07970"/>
    </source>
</evidence>
<keyword evidence="5 6" id="KW-0472">Membrane</keyword>
<comment type="similarity">
    <text evidence="2">Belongs to the ERGIC family.</text>
</comment>
<name>A0A836C905_9STRA</name>
<keyword evidence="3 6" id="KW-0812">Transmembrane</keyword>
<sequence length="426" mass="45859">MSLSSIASFATDTIKDEGIMARAKRLDFYGAPKAEFRKGTVHGALMSAVAFLLACVLIARELQYSMAVRTTTNLEVDSRFDPAGRRTNVTFDIKFPRIACDHISISAEDNNGAPQHNVQHHVTKIRLDSQGYMLDAGSRHEVGDTIKDETALLGREGEAAARKSLADSAKDAPAQGGCGDCYGAGEPGECCDTCDEVKDKYRKMGWSFSPDEVPQCRPGFVPGAVAAKPEAAAPPREGCYLSGYLDLSKARGNVHFAPSSKAGAAVAGGAGDTAGAMLLRTFAAFNTTHTIDKLRFGENAPGMVYPLEGESRVIRDSYGMYQYYIKVVPTTYKPLSGPSVTTNQYSVTEHLKHVEPGSGRGLPGVYLYYELSTITASIEELRPGLLKFLTSVCAIVGGLYTVLGLIDHVITAVRKTHGLCHMRRCV</sequence>
<dbReference type="EMBL" id="JAFCMP010000545">
    <property type="protein sequence ID" value="KAG5175856.1"/>
    <property type="molecule type" value="Genomic_DNA"/>
</dbReference>
<comment type="caution">
    <text evidence="9">The sequence shown here is derived from an EMBL/GenBank/DDBJ whole genome shotgun (WGS) entry which is preliminary data.</text>
</comment>
<dbReference type="Pfam" id="PF13850">
    <property type="entry name" value="ERGIC_N"/>
    <property type="match status" value="1"/>
</dbReference>
<feature type="domain" description="Endoplasmic reticulum vesicle transporter N-terminal" evidence="8">
    <location>
        <begin position="24"/>
        <end position="114"/>
    </location>
</feature>
<organism evidence="9 10">
    <name type="scientific">Tribonema minus</name>
    <dbReference type="NCBI Taxonomy" id="303371"/>
    <lineage>
        <taxon>Eukaryota</taxon>
        <taxon>Sar</taxon>
        <taxon>Stramenopiles</taxon>
        <taxon>Ochrophyta</taxon>
        <taxon>PX clade</taxon>
        <taxon>Xanthophyceae</taxon>
        <taxon>Tribonematales</taxon>
        <taxon>Tribonemataceae</taxon>
        <taxon>Tribonema</taxon>
    </lineage>
</organism>
<dbReference type="InterPro" id="IPR039542">
    <property type="entry name" value="Erv_N"/>
</dbReference>
<accession>A0A836C905</accession>
<feature type="domain" description="Endoplasmic reticulum vesicle transporter C-terminal" evidence="7">
    <location>
        <begin position="181"/>
        <end position="407"/>
    </location>
</feature>
<evidence type="ECO:0000256" key="4">
    <source>
        <dbReference type="ARBA" id="ARBA00022989"/>
    </source>
</evidence>
<evidence type="ECO:0000256" key="3">
    <source>
        <dbReference type="ARBA" id="ARBA00022692"/>
    </source>
</evidence>
<evidence type="ECO:0000259" key="8">
    <source>
        <dbReference type="Pfam" id="PF13850"/>
    </source>
</evidence>